<evidence type="ECO:0000256" key="4">
    <source>
        <dbReference type="ARBA" id="ARBA00022679"/>
    </source>
</evidence>
<dbReference type="InterPro" id="IPR013587">
    <property type="entry name" value="Nitrate/nitrite_sensing"/>
</dbReference>
<dbReference type="InterPro" id="IPR003594">
    <property type="entry name" value="HATPase_dom"/>
</dbReference>
<dbReference type="PROSITE" id="PS50906">
    <property type="entry name" value="NIT"/>
    <property type="match status" value="1"/>
</dbReference>
<evidence type="ECO:0000256" key="6">
    <source>
        <dbReference type="SAM" id="MobiDB-lite"/>
    </source>
</evidence>
<protein>
    <recommendedName>
        <fullName evidence="2">histidine kinase</fullName>
        <ecNumber evidence="2">2.7.13.3</ecNumber>
    </recommendedName>
</protein>
<dbReference type="SMART" id="SM00387">
    <property type="entry name" value="HATPase_c"/>
    <property type="match status" value="1"/>
</dbReference>
<feature type="compositionally biased region" description="Pro residues" evidence="6">
    <location>
        <begin position="652"/>
        <end position="666"/>
    </location>
</feature>
<evidence type="ECO:0000256" key="7">
    <source>
        <dbReference type="SAM" id="Phobius"/>
    </source>
</evidence>
<gene>
    <name evidence="9" type="ORF">ACFWOQ_00995</name>
</gene>
<proteinExistence type="predicted"/>
<evidence type="ECO:0000256" key="3">
    <source>
        <dbReference type="ARBA" id="ARBA00022553"/>
    </source>
</evidence>
<dbReference type="PANTHER" id="PTHR45436">
    <property type="entry name" value="SENSOR HISTIDINE KINASE YKOH"/>
    <property type="match status" value="1"/>
</dbReference>
<comment type="caution">
    <text evidence="9">The sequence shown here is derived from an EMBL/GenBank/DDBJ whole genome shotgun (WGS) entry which is preliminary data.</text>
</comment>
<dbReference type="Proteomes" id="UP001598352">
    <property type="component" value="Unassembled WGS sequence"/>
</dbReference>
<keyword evidence="4" id="KW-0808">Transferase</keyword>
<dbReference type="Pfam" id="PF02518">
    <property type="entry name" value="HATPase_c"/>
    <property type="match status" value="1"/>
</dbReference>
<evidence type="ECO:0000256" key="2">
    <source>
        <dbReference type="ARBA" id="ARBA00012438"/>
    </source>
</evidence>
<dbReference type="RefSeq" id="WP_382769745.1">
    <property type="nucleotide sequence ID" value="NZ_JBHXKZ010000001.1"/>
</dbReference>
<sequence length="772" mass="82777">MTPDNSPTPPRRHRKRRLVVTVRARLVLVAVITVVALIGAVAVNAWPDWQRQDSLRRASATGRLGGEASLPLFVGAQTERKLTAAYLADPTAATKKALAKQRRLTDQGIASFRTLSGTTLKTDERQRWEYVQDIYTQLEKLPQIRQDVDARAGATDEATGYYTDLVARMIAFYQALSAMDDGPLALETRPLVGLFWASDALAQQDTLLAASLPSGRMTPERRTAFASAFGTQQVMYERWIAPYLPAKEKAQYDAIVSSADWKALVRAEQAVINAPGGGGGADLQSIDALRGWDGTYARVSQKIAELNLARTQGLLAHGYERADEVRAHVLWLVGGSLLAIIVITALIIGLLRTVIRRSRQVSAQATAVATQHLPAIVDALQRGRTADTSLLPQAPGYVGDEFTSVESAVHSLAGQAAGAALTLSQERRGFGRFSAMVAHRATGLIRTMLSDLDALQRRYDTNRALVGDLYGLEYTATRGRRLLENLLLLSGGRLDEESDRPLYIADLVMAAKSESAGMGRVQDDVRTQAWIEAGAAPELIHLLAELIENAVKFSPAEFPVVVRVSGTSAGIAIEVEDRGQPMKREHLAQLTARLAHTPLYGELTATDQYGLFVVGQLAQRMGLTVTLRDSPYGGVTAIILVPWALHAAAPDQPIPAPEPAPAPAPARAPAVSGSGLQLRQRRPSPAIVDAAPAAPPHAPVMPTPATPRPASAPGELPARQPGNHLAAQLRTGTPGPSSPPAPSTPSPASEAQESDLFAAFDDVKHTHPGEQR</sequence>
<keyword evidence="7" id="KW-0472">Membrane</keyword>
<name>A0ABW6ES52_9ACTN</name>
<organism evidence="9 10">
    <name type="scientific">Streptomyces rubiginosohelvolus</name>
    <dbReference type="NCBI Taxonomy" id="67362"/>
    <lineage>
        <taxon>Bacteria</taxon>
        <taxon>Bacillati</taxon>
        <taxon>Actinomycetota</taxon>
        <taxon>Actinomycetes</taxon>
        <taxon>Kitasatosporales</taxon>
        <taxon>Streptomycetaceae</taxon>
        <taxon>Streptomyces</taxon>
    </lineage>
</organism>
<dbReference type="Gene3D" id="3.30.565.10">
    <property type="entry name" value="Histidine kinase-like ATPase, C-terminal domain"/>
    <property type="match status" value="1"/>
</dbReference>
<keyword evidence="3" id="KW-0597">Phosphoprotein</keyword>
<evidence type="ECO:0000313" key="9">
    <source>
        <dbReference type="EMBL" id="MFD4821136.1"/>
    </source>
</evidence>
<dbReference type="InterPro" id="IPR036890">
    <property type="entry name" value="HATPase_C_sf"/>
</dbReference>
<dbReference type="PANTHER" id="PTHR45436:SF5">
    <property type="entry name" value="SENSOR HISTIDINE KINASE TRCS"/>
    <property type="match status" value="1"/>
</dbReference>
<keyword evidence="7" id="KW-1133">Transmembrane helix</keyword>
<dbReference type="EC" id="2.7.13.3" evidence="2"/>
<accession>A0ABW6ES52</accession>
<feature type="domain" description="NIT" evidence="8">
    <location>
        <begin position="67"/>
        <end position="321"/>
    </location>
</feature>
<feature type="region of interest" description="Disordered" evidence="6">
    <location>
        <begin position="652"/>
        <end position="772"/>
    </location>
</feature>
<dbReference type="EMBL" id="JBHXKZ010000001">
    <property type="protein sequence ID" value="MFD4821136.1"/>
    <property type="molecule type" value="Genomic_DNA"/>
</dbReference>
<evidence type="ECO:0000313" key="10">
    <source>
        <dbReference type="Proteomes" id="UP001598352"/>
    </source>
</evidence>
<evidence type="ECO:0000259" key="8">
    <source>
        <dbReference type="PROSITE" id="PS50906"/>
    </source>
</evidence>
<keyword evidence="5" id="KW-0418">Kinase</keyword>
<dbReference type="SUPFAM" id="SSF55874">
    <property type="entry name" value="ATPase domain of HSP90 chaperone/DNA topoisomerase II/histidine kinase"/>
    <property type="match status" value="1"/>
</dbReference>
<keyword evidence="10" id="KW-1185">Reference proteome</keyword>
<dbReference type="InterPro" id="IPR010910">
    <property type="entry name" value="Nitrate/nitrite_sensing_bac"/>
</dbReference>
<keyword evidence="7" id="KW-0812">Transmembrane</keyword>
<comment type="catalytic activity">
    <reaction evidence="1">
        <text>ATP + protein L-histidine = ADP + protein N-phospho-L-histidine.</text>
        <dbReference type="EC" id="2.7.13.3"/>
    </reaction>
</comment>
<dbReference type="InterPro" id="IPR050428">
    <property type="entry name" value="TCS_sensor_his_kinase"/>
</dbReference>
<reference evidence="9 10" key="1">
    <citation type="submission" date="2024-09" db="EMBL/GenBank/DDBJ databases">
        <title>The Natural Products Discovery Center: Release of the First 8490 Sequenced Strains for Exploring Actinobacteria Biosynthetic Diversity.</title>
        <authorList>
            <person name="Kalkreuter E."/>
            <person name="Kautsar S.A."/>
            <person name="Yang D."/>
            <person name="Bader C.D."/>
            <person name="Teijaro C.N."/>
            <person name="Fluegel L."/>
            <person name="Davis C.M."/>
            <person name="Simpson J.R."/>
            <person name="Lauterbach L."/>
            <person name="Steele A.D."/>
            <person name="Gui C."/>
            <person name="Meng S."/>
            <person name="Li G."/>
            <person name="Viehrig K."/>
            <person name="Ye F."/>
            <person name="Su P."/>
            <person name="Kiefer A.F."/>
            <person name="Nichols A."/>
            <person name="Cepeda A.J."/>
            <person name="Yan W."/>
            <person name="Fan B."/>
            <person name="Jiang Y."/>
            <person name="Adhikari A."/>
            <person name="Zheng C.-J."/>
            <person name="Schuster L."/>
            <person name="Cowan T.M."/>
            <person name="Smanski M.J."/>
            <person name="Chevrette M.G."/>
            <person name="De Carvalho L.P.S."/>
            <person name="Shen B."/>
        </authorList>
    </citation>
    <scope>NUCLEOTIDE SEQUENCE [LARGE SCALE GENOMIC DNA]</scope>
    <source>
        <strain evidence="9 10">NPDC058428</strain>
    </source>
</reference>
<feature type="transmembrane region" description="Helical" evidence="7">
    <location>
        <begin position="329"/>
        <end position="351"/>
    </location>
</feature>
<feature type="compositionally biased region" description="Pro residues" evidence="6">
    <location>
        <begin position="693"/>
        <end position="707"/>
    </location>
</feature>
<dbReference type="Pfam" id="PF08376">
    <property type="entry name" value="NIT"/>
    <property type="match status" value="1"/>
</dbReference>
<feature type="compositionally biased region" description="Low complexity" evidence="6">
    <location>
        <begin position="683"/>
        <end position="692"/>
    </location>
</feature>
<feature type="compositionally biased region" description="Pro residues" evidence="6">
    <location>
        <begin position="736"/>
        <end position="745"/>
    </location>
</feature>
<evidence type="ECO:0000256" key="1">
    <source>
        <dbReference type="ARBA" id="ARBA00000085"/>
    </source>
</evidence>
<evidence type="ECO:0000256" key="5">
    <source>
        <dbReference type="ARBA" id="ARBA00022777"/>
    </source>
</evidence>
<feature type="compositionally biased region" description="Basic and acidic residues" evidence="6">
    <location>
        <begin position="761"/>
        <end position="772"/>
    </location>
</feature>